<dbReference type="SUPFAM" id="SSF51182">
    <property type="entry name" value="RmlC-like cupins"/>
    <property type="match status" value="1"/>
</dbReference>
<reference evidence="3" key="1">
    <citation type="submission" date="2016-10" db="EMBL/GenBank/DDBJ databases">
        <authorList>
            <person name="Varghese N."/>
            <person name="Submissions S."/>
        </authorList>
    </citation>
    <scope>NUCLEOTIDE SEQUENCE [LARGE SCALE GENOMIC DNA]</scope>
    <source>
        <strain evidence="3">DSM 173</strain>
    </source>
</reference>
<keyword evidence="3" id="KW-1185">Reference proteome</keyword>
<dbReference type="RefSeq" id="WP_091333339.1">
    <property type="nucleotide sequence ID" value="NZ_FNOW01000016.1"/>
</dbReference>
<feature type="domain" description="(S)-ureidoglycine aminohydrolase cupin" evidence="1">
    <location>
        <begin position="20"/>
        <end position="90"/>
    </location>
</feature>
<dbReference type="InterPro" id="IPR011051">
    <property type="entry name" value="RmlC_Cupin_sf"/>
</dbReference>
<dbReference type="CDD" id="cd02227">
    <property type="entry name" value="cupin_TM1112-like"/>
    <property type="match status" value="1"/>
</dbReference>
<evidence type="ECO:0000313" key="2">
    <source>
        <dbReference type="EMBL" id="SDX86175.1"/>
    </source>
</evidence>
<dbReference type="InterPro" id="IPR008579">
    <property type="entry name" value="UGlyAH_Cupin_dom"/>
</dbReference>
<dbReference type="PANTHER" id="PTHR33271:SF22">
    <property type="entry name" value="OS04G0445200 PROTEIN"/>
    <property type="match status" value="1"/>
</dbReference>
<evidence type="ECO:0000313" key="3">
    <source>
        <dbReference type="Proteomes" id="UP000198672"/>
    </source>
</evidence>
<evidence type="ECO:0000259" key="1">
    <source>
        <dbReference type="Pfam" id="PF05899"/>
    </source>
</evidence>
<dbReference type="STRING" id="61595.SAMN05421644_11647"/>
<protein>
    <recommendedName>
        <fullName evidence="1">(S)-ureidoglycine aminohydrolase cupin domain-containing protein</fullName>
    </recommendedName>
</protein>
<organism evidence="2 3">
    <name type="scientific">Allochromatium warmingii</name>
    <name type="common">Chromatium warmingii</name>
    <dbReference type="NCBI Taxonomy" id="61595"/>
    <lineage>
        <taxon>Bacteria</taxon>
        <taxon>Pseudomonadati</taxon>
        <taxon>Pseudomonadota</taxon>
        <taxon>Gammaproteobacteria</taxon>
        <taxon>Chromatiales</taxon>
        <taxon>Chromatiaceae</taxon>
        <taxon>Allochromatium</taxon>
    </lineage>
</organism>
<name>A0A1H3F5I9_ALLWA</name>
<accession>A0A1H3F5I9</accession>
<dbReference type="AlphaFoldDB" id="A0A1H3F5I9"/>
<gene>
    <name evidence="2" type="ORF">SAMN05421644_11647</name>
</gene>
<dbReference type="OrthoDB" id="9799053at2"/>
<dbReference type="Pfam" id="PF05899">
    <property type="entry name" value="Cupin_3"/>
    <property type="match status" value="1"/>
</dbReference>
<sequence>MSDLTIRCEHKPSPAKLEVMGVEDWPIWKKEPATFSWHYDQTETCYVMRGRFRVTPEGGSAQEFKRGDLITFPAGLTCIWEVLEAVEKHYRFD</sequence>
<dbReference type="Gene3D" id="2.60.120.10">
    <property type="entry name" value="Jelly Rolls"/>
    <property type="match status" value="1"/>
</dbReference>
<proteinExistence type="predicted"/>
<dbReference type="EMBL" id="FNOW01000016">
    <property type="protein sequence ID" value="SDX86175.1"/>
    <property type="molecule type" value="Genomic_DNA"/>
</dbReference>
<dbReference type="InterPro" id="IPR014710">
    <property type="entry name" value="RmlC-like_jellyroll"/>
</dbReference>
<dbReference type="PANTHER" id="PTHR33271">
    <property type="entry name" value="OS04G0445200 PROTEIN"/>
    <property type="match status" value="1"/>
</dbReference>
<dbReference type="Proteomes" id="UP000198672">
    <property type="component" value="Unassembled WGS sequence"/>
</dbReference>